<dbReference type="EMBL" id="QGKX02000996">
    <property type="protein sequence ID" value="KAF3559311.1"/>
    <property type="molecule type" value="Genomic_DNA"/>
</dbReference>
<organism evidence="1 2">
    <name type="scientific">Brassica cretica</name>
    <name type="common">Mustard</name>
    <dbReference type="NCBI Taxonomy" id="69181"/>
    <lineage>
        <taxon>Eukaryota</taxon>
        <taxon>Viridiplantae</taxon>
        <taxon>Streptophyta</taxon>
        <taxon>Embryophyta</taxon>
        <taxon>Tracheophyta</taxon>
        <taxon>Spermatophyta</taxon>
        <taxon>Magnoliopsida</taxon>
        <taxon>eudicotyledons</taxon>
        <taxon>Gunneridae</taxon>
        <taxon>Pentapetalae</taxon>
        <taxon>rosids</taxon>
        <taxon>malvids</taxon>
        <taxon>Brassicales</taxon>
        <taxon>Brassicaceae</taxon>
        <taxon>Brassiceae</taxon>
        <taxon>Brassica</taxon>
    </lineage>
</organism>
<reference evidence="1" key="1">
    <citation type="submission" date="2019-12" db="EMBL/GenBank/DDBJ databases">
        <title>Genome sequencing and annotation of Brassica cretica.</title>
        <authorList>
            <person name="Studholme D.J."/>
            <person name="Sarris P."/>
        </authorList>
    </citation>
    <scope>NUCLEOTIDE SEQUENCE</scope>
    <source>
        <strain evidence="1">PFS-109/04</strain>
        <tissue evidence="1">Leaf</tissue>
    </source>
</reference>
<protein>
    <submittedName>
        <fullName evidence="1">Uncharacterized protein</fullName>
    </submittedName>
</protein>
<dbReference type="AlphaFoldDB" id="A0A8S9R7J8"/>
<sequence>MCGGRGHSSMSYCKTVETMIEVATKNPAQEIAINCRSKFPFSTTLRTSIVSLDVHETILYGIRMLLLLDNTSTIVRLQSLYICVAIVNMFASADFNPFYANPRSLWHII</sequence>
<evidence type="ECO:0000313" key="2">
    <source>
        <dbReference type="Proteomes" id="UP000712600"/>
    </source>
</evidence>
<comment type="caution">
    <text evidence="1">The sequence shown here is derived from an EMBL/GenBank/DDBJ whole genome shotgun (WGS) entry which is preliminary data.</text>
</comment>
<dbReference type="Proteomes" id="UP000712600">
    <property type="component" value="Unassembled WGS sequence"/>
</dbReference>
<gene>
    <name evidence="1" type="ORF">F2Q69_00017242</name>
</gene>
<evidence type="ECO:0000313" key="1">
    <source>
        <dbReference type="EMBL" id="KAF3559311.1"/>
    </source>
</evidence>
<accession>A0A8S9R7J8</accession>
<name>A0A8S9R7J8_BRACR</name>
<proteinExistence type="predicted"/>